<dbReference type="HOGENOM" id="CLU_089876_7_2_6"/>
<evidence type="ECO:0000313" key="9">
    <source>
        <dbReference type="EMBL" id="ABP78244.1"/>
    </source>
</evidence>
<gene>
    <name evidence="9" type="ordered locus">PST_0538</name>
</gene>
<evidence type="ECO:0000256" key="5">
    <source>
        <dbReference type="ARBA" id="ARBA00038894"/>
    </source>
</evidence>
<dbReference type="InterPro" id="IPR029069">
    <property type="entry name" value="HotDog_dom_sf"/>
</dbReference>
<reference evidence="9 10" key="1">
    <citation type="journal article" date="2008" name="Proc. Natl. Acad. Sci. U.S.A.">
        <title>Nitrogen fixation island and rhizosphere competence traits in the genome of root-associated Pseudomonas stutzeri A1501.</title>
        <authorList>
            <person name="Yan Y."/>
            <person name="Yang J."/>
            <person name="Dou Y."/>
            <person name="Chen M."/>
            <person name="Ping S."/>
            <person name="Peng J."/>
            <person name="Lu W."/>
            <person name="Zhang W."/>
            <person name="Yao Z."/>
            <person name="Li H."/>
            <person name="Liu W."/>
            <person name="He S."/>
            <person name="Geng L."/>
            <person name="Zhang X."/>
            <person name="Yang F."/>
            <person name="Yu H."/>
            <person name="Zhan Y."/>
            <person name="Li D."/>
            <person name="Lin Z."/>
            <person name="Wang Y."/>
            <person name="Elmerich C."/>
            <person name="Lin M."/>
            <person name="Jin Q."/>
        </authorList>
    </citation>
    <scope>NUCLEOTIDE SEQUENCE [LARGE SCALE GENOMIC DNA]</scope>
    <source>
        <strain evidence="9 10">A1501</strain>
    </source>
</reference>
<proteinExistence type="inferred from homology"/>
<dbReference type="Gene3D" id="3.10.129.10">
    <property type="entry name" value="Hotdog Thioesterase"/>
    <property type="match status" value="1"/>
</dbReference>
<dbReference type="EMBL" id="CP000304">
    <property type="protein sequence ID" value="ABP78244.1"/>
    <property type="molecule type" value="Genomic_DNA"/>
</dbReference>
<dbReference type="KEGG" id="psa:PST_0538"/>
<dbReference type="PANTHER" id="PTHR43240">
    <property type="entry name" value="1,4-DIHYDROXY-2-NAPHTHOYL-COA THIOESTERASE 1"/>
    <property type="match status" value="1"/>
</dbReference>
<comment type="catalytic activity">
    <reaction evidence="7">
        <text>a medium-chain fatty acyl-CoA + H2O = a medium-chain fatty acid + CoA + H(+)</text>
        <dbReference type="Rhea" id="RHEA:68184"/>
        <dbReference type="ChEBI" id="CHEBI:15377"/>
        <dbReference type="ChEBI" id="CHEBI:15378"/>
        <dbReference type="ChEBI" id="CHEBI:57287"/>
        <dbReference type="ChEBI" id="CHEBI:59558"/>
        <dbReference type="ChEBI" id="CHEBI:90546"/>
    </reaction>
</comment>
<evidence type="ECO:0000256" key="7">
    <source>
        <dbReference type="ARBA" id="ARBA00048062"/>
    </source>
</evidence>
<dbReference type="AlphaFoldDB" id="A4VGZ3"/>
<protein>
    <recommendedName>
        <fullName evidence="6">Medium/long-chain acyl-CoA thioesterase YigI</fullName>
        <ecNumber evidence="5">3.1.2.20</ecNumber>
    </recommendedName>
</protein>
<evidence type="ECO:0000256" key="1">
    <source>
        <dbReference type="ARBA" id="ARBA00022801"/>
    </source>
</evidence>
<feature type="domain" description="Thioesterase" evidence="8">
    <location>
        <begin position="81"/>
        <end position="170"/>
    </location>
</feature>
<dbReference type="NCBIfam" id="NF008675">
    <property type="entry name" value="PRK11688.1"/>
    <property type="match status" value="1"/>
</dbReference>
<evidence type="ECO:0000313" key="10">
    <source>
        <dbReference type="Proteomes" id="UP000000233"/>
    </source>
</evidence>
<accession>A4VGZ3</accession>
<name>A4VGZ3_STUS1</name>
<dbReference type="PANTHER" id="PTHR43240:SF20">
    <property type="entry name" value="MEDIUM_LONG-CHAIN ACYL-COA THIOESTERASE YIGI"/>
    <property type="match status" value="1"/>
</dbReference>
<dbReference type="Pfam" id="PF03061">
    <property type="entry name" value="4HBT"/>
    <property type="match status" value="1"/>
</dbReference>
<evidence type="ECO:0000259" key="8">
    <source>
        <dbReference type="Pfam" id="PF03061"/>
    </source>
</evidence>
<dbReference type="InterPro" id="IPR006683">
    <property type="entry name" value="Thioestr_dom"/>
</dbReference>
<evidence type="ECO:0000256" key="4">
    <source>
        <dbReference type="ARBA" id="ARBA00038381"/>
    </source>
</evidence>
<dbReference type="InterPro" id="IPR003736">
    <property type="entry name" value="PAAI_dom"/>
</dbReference>
<keyword evidence="10" id="KW-1185">Reference proteome</keyword>
<organism evidence="9 10">
    <name type="scientific">Stutzerimonas stutzeri (strain A1501)</name>
    <name type="common">Pseudomonas stutzeri</name>
    <dbReference type="NCBI Taxonomy" id="379731"/>
    <lineage>
        <taxon>Bacteria</taxon>
        <taxon>Pseudomonadati</taxon>
        <taxon>Pseudomonadota</taxon>
        <taxon>Gammaproteobacteria</taxon>
        <taxon>Pseudomonadales</taxon>
        <taxon>Pseudomonadaceae</taxon>
        <taxon>Stutzerimonas</taxon>
    </lineage>
</organism>
<sequence>MLLPSTCSARTTSGSLVRPFSGMPTMNHDDALLAEQAQAVRQMFERIPFNQALGIELDEISTSRVVMHLPMKPELVGNFVHGILHGGVIASLLDVAGGAMAMLGAFDKHRHLTMQERAARLSRLGTIDLRIDYLRPGRATRFTASATLLRSGNKVAVVRSELHNESDTLIAVGTGTYLCG</sequence>
<dbReference type="CDD" id="cd03443">
    <property type="entry name" value="PaaI_thioesterase"/>
    <property type="match status" value="1"/>
</dbReference>
<dbReference type="SUPFAM" id="SSF54637">
    <property type="entry name" value="Thioesterase/thiol ester dehydrase-isomerase"/>
    <property type="match status" value="1"/>
</dbReference>
<evidence type="ECO:0000256" key="2">
    <source>
        <dbReference type="ARBA" id="ARBA00035880"/>
    </source>
</evidence>
<dbReference type="EC" id="3.1.2.20" evidence="5"/>
<dbReference type="eggNOG" id="COG2050">
    <property type="taxonomic scope" value="Bacteria"/>
</dbReference>
<comment type="similarity">
    <text evidence="4">Belongs to the YigI thioesterase family.</text>
</comment>
<comment type="catalytic activity">
    <reaction evidence="3">
        <text>a long-chain fatty acyl-CoA + H2O = a long-chain fatty acid + CoA + H(+)</text>
        <dbReference type="Rhea" id="RHEA:67680"/>
        <dbReference type="ChEBI" id="CHEBI:15377"/>
        <dbReference type="ChEBI" id="CHEBI:15378"/>
        <dbReference type="ChEBI" id="CHEBI:57287"/>
        <dbReference type="ChEBI" id="CHEBI:57560"/>
        <dbReference type="ChEBI" id="CHEBI:83139"/>
    </reaction>
</comment>
<comment type="catalytic activity">
    <reaction evidence="2">
        <text>a fatty acyl-CoA + H2O = a fatty acid + CoA + H(+)</text>
        <dbReference type="Rhea" id="RHEA:16781"/>
        <dbReference type="ChEBI" id="CHEBI:15377"/>
        <dbReference type="ChEBI" id="CHEBI:15378"/>
        <dbReference type="ChEBI" id="CHEBI:28868"/>
        <dbReference type="ChEBI" id="CHEBI:57287"/>
        <dbReference type="ChEBI" id="CHEBI:77636"/>
        <dbReference type="EC" id="3.1.2.20"/>
    </reaction>
</comment>
<evidence type="ECO:0000256" key="3">
    <source>
        <dbReference type="ARBA" id="ARBA00036002"/>
    </source>
</evidence>
<dbReference type="GO" id="GO:0047617">
    <property type="term" value="F:fatty acyl-CoA hydrolase activity"/>
    <property type="evidence" value="ECO:0007669"/>
    <property type="project" value="UniProtKB-EC"/>
</dbReference>
<keyword evidence="1" id="KW-0378">Hydrolase</keyword>
<evidence type="ECO:0000256" key="6">
    <source>
        <dbReference type="ARBA" id="ARBA00040062"/>
    </source>
</evidence>
<dbReference type="Proteomes" id="UP000000233">
    <property type="component" value="Chromosome"/>
</dbReference>
<dbReference type="NCBIfam" id="TIGR00369">
    <property type="entry name" value="unchar_dom_1"/>
    <property type="match status" value="1"/>
</dbReference>